<feature type="domain" description="YutG/PgpA" evidence="2">
    <location>
        <begin position="14"/>
        <end position="143"/>
    </location>
</feature>
<dbReference type="eggNOG" id="COG1267">
    <property type="taxonomic scope" value="Bacteria"/>
</dbReference>
<dbReference type="Proteomes" id="UP000005730">
    <property type="component" value="Chromosome"/>
</dbReference>
<keyword evidence="4" id="KW-1185">Reference proteome</keyword>
<dbReference type="PANTHER" id="PTHR36305">
    <property type="entry name" value="PHOSPHATIDYLGLYCEROPHOSPHATASE A"/>
    <property type="match status" value="1"/>
</dbReference>
<protein>
    <submittedName>
        <fullName evidence="3">Phosphatidylglycerophosphatase A-like protein</fullName>
    </submittedName>
</protein>
<name>H0UNE3_9BACT</name>
<dbReference type="InterPro" id="IPR036681">
    <property type="entry name" value="PgpA-like_sf"/>
</dbReference>
<keyword evidence="1" id="KW-1133">Transmembrane helix</keyword>
<evidence type="ECO:0000259" key="2">
    <source>
        <dbReference type="Pfam" id="PF04608"/>
    </source>
</evidence>
<dbReference type="InterPro" id="IPR026037">
    <property type="entry name" value="PgpA"/>
</dbReference>
<dbReference type="STRING" id="926567.TheveDRAFT_0163"/>
<dbReference type="PANTHER" id="PTHR36305:SF1">
    <property type="entry name" value="PHOSPHATIDYLGLYCEROPHOSPHATASE A"/>
    <property type="match status" value="1"/>
</dbReference>
<proteinExistence type="predicted"/>
<sequence>MRDREAFMTWYGMVSTCFGLGLSKWAPGTVGSFGAFVLALLMGRIPLAALVGVIVVGTAASHRYSHRVRVEDPPEVVIDEVAGYWAAQYALPMEMALGTLLLFRIVDIAKPFPIRRFEALPGGVGIMADDLAGGIMVNLIVRFTYYLLFQGGLAGLYAFFS</sequence>
<dbReference type="GO" id="GO:0006629">
    <property type="term" value="P:lipid metabolic process"/>
    <property type="evidence" value="ECO:0007669"/>
    <property type="project" value="InterPro"/>
</dbReference>
<evidence type="ECO:0000256" key="1">
    <source>
        <dbReference type="SAM" id="Phobius"/>
    </source>
</evidence>
<feature type="transmembrane region" description="Helical" evidence="1">
    <location>
        <begin position="7"/>
        <end position="27"/>
    </location>
</feature>
<dbReference type="AlphaFoldDB" id="H0UNE3"/>
<gene>
    <name evidence="3" type="ORF">TheveDRAFT_0163</name>
</gene>
<dbReference type="PIRSF" id="PIRSF006162">
    <property type="entry name" value="PgpA"/>
    <property type="match status" value="1"/>
</dbReference>
<evidence type="ECO:0000313" key="3">
    <source>
        <dbReference type="EMBL" id="EHM09350.1"/>
    </source>
</evidence>
<dbReference type="RefSeq" id="WP_006582843.1">
    <property type="nucleotide sequence ID" value="NZ_CM001377.1"/>
</dbReference>
<keyword evidence="1" id="KW-0472">Membrane</keyword>
<reference evidence="3 4" key="1">
    <citation type="submission" date="2011-10" db="EMBL/GenBank/DDBJ databases">
        <title>The Noncontiguous Finished genome of Thermanaerovibrio velox DSM 12556.</title>
        <authorList>
            <consortium name="US DOE Joint Genome Institute (JGI-PGF)"/>
            <person name="Lucas S."/>
            <person name="Copeland A."/>
            <person name="Lapidus A."/>
            <person name="Glavina del Rio T."/>
            <person name="Dalin E."/>
            <person name="Tice H."/>
            <person name="Bruce D."/>
            <person name="Goodwin L."/>
            <person name="Pitluck S."/>
            <person name="Peters L."/>
            <person name="Mikhailova N."/>
            <person name="Teshima H."/>
            <person name="Kyrpides N."/>
            <person name="Mavromatis K."/>
            <person name="Ivanova N."/>
            <person name="Markowitz V."/>
            <person name="Cheng J.-F."/>
            <person name="Hugenholtz P."/>
            <person name="Woyke T."/>
            <person name="Wu D."/>
            <person name="Spring S."/>
            <person name="Brambilla E.-M."/>
            <person name="Klenk H.-P."/>
            <person name="Eisen J.A."/>
        </authorList>
    </citation>
    <scope>NUCLEOTIDE SEQUENCE [LARGE SCALE GENOMIC DNA]</scope>
    <source>
        <strain evidence="3 4">DSM 12556</strain>
    </source>
</reference>
<feature type="transmembrane region" description="Helical" evidence="1">
    <location>
        <begin position="143"/>
        <end position="160"/>
    </location>
</feature>
<dbReference type="InterPro" id="IPR007686">
    <property type="entry name" value="YutG/PgpA"/>
</dbReference>
<dbReference type="Pfam" id="PF04608">
    <property type="entry name" value="PgpA"/>
    <property type="match status" value="1"/>
</dbReference>
<evidence type="ECO:0000313" key="4">
    <source>
        <dbReference type="Proteomes" id="UP000005730"/>
    </source>
</evidence>
<dbReference type="GO" id="GO:0008962">
    <property type="term" value="F:phosphatidylglycerophosphatase activity"/>
    <property type="evidence" value="ECO:0007669"/>
    <property type="project" value="InterPro"/>
</dbReference>
<dbReference type="SUPFAM" id="SSF101307">
    <property type="entry name" value="YutG-like"/>
    <property type="match status" value="1"/>
</dbReference>
<dbReference type="EMBL" id="CM001377">
    <property type="protein sequence ID" value="EHM09350.1"/>
    <property type="molecule type" value="Genomic_DNA"/>
</dbReference>
<keyword evidence="1" id="KW-0812">Transmembrane</keyword>
<organism evidence="3 4">
    <name type="scientific">Thermanaerovibrio velox DSM 12556</name>
    <dbReference type="NCBI Taxonomy" id="926567"/>
    <lineage>
        <taxon>Bacteria</taxon>
        <taxon>Thermotogati</taxon>
        <taxon>Synergistota</taxon>
        <taxon>Synergistia</taxon>
        <taxon>Synergistales</taxon>
        <taxon>Synergistaceae</taxon>
        <taxon>Thermanaerovibrio</taxon>
    </lineage>
</organism>
<feature type="transmembrane region" description="Helical" evidence="1">
    <location>
        <begin position="33"/>
        <end position="59"/>
    </location>
</feature>
<dbReference type="HOGENOM" id="CLU_103734_1_2_0"/>
<dbReference type="OrthoDB" id="9804091at2"/>
<dbReference type="CDD" id="cd06971">
    <property type="entry name" value="PgpA"/>
    <property type="match status" value="1"/>
</dbReference>
<accession>H0UNE3</accession>